<dbReference type="GO" id="GO:0052923">
    <property type="term" value="F:all-trans-nonaprenyl-diphosphate synthase (geranyl-diphosphate specific) activity"/>
    <property type="evidence" value="ECO:0007669"/>
    <property type="project" value="UniProtKB-EC"/>
</dbReference>
<keyword evidence="5" id="KW-0460">Magnesium</keyword>
<dbReference type="CDD" id="cd00685">
    <property type="entry name" value="Trans_IPPS_HT"/>
    <property type="match status" value="1"/>
</dbReference>
<comment type="cofactor">
    <cofactor evidence="1">
        <name>Mg(2+)</name>
        <dbReference type="ChEBI" id="CHEBI:18420"/>
    </cofactor>
</comment>
<dbReference type="InterPro" id="IPR008949">
    <property type="entry name" value="Isoprenoid_synthase_dom_sf"/>
</dbReference>
<evidence type="ECO:0000256" key="4">
    <source>
        <dbReference type="ARBA" id="ARBA00022723"/>
    </source>
</evidence>
<gene>
    <name evidence="6" type="primary">sdsA_3</name>
    <name evidence="6" type="ORF">SDC9_40354</name>
</gene>
<dbReference type="PANTHER" id="PTHR12001">
    <property type="entry name" value="GERANYLGERANYL PYROPHOSPHATE SYNTHASE"/>
    <property type="match status" value="1"/>
</dbReference>
<dbReference type="InterPro" id="IPR033749">
    <property type="entry name" value="Polyprenyl_synt_CS"/>
</dbReference>
<organism evidence="6">
    <name type="scientific">bioreactor metagenome</name>
    <dbReference type="NCBI Taxonomy" id="1076179"/>
    <lineage>
        <taxon>unclassified sequences</taxon>
        <taxon>metagenomes</taxon>
        <taxon>ecological metagenomes</taxon>
    </lineage>
</organism>
<comment type="caution">
    <text evidence="6">The sequence shown here is derived from an EMBL/GenBank/DDBJ whole genome shotgun (WGS) entry which is preliminary data.</text>
</comment>
<dbReference type="Pfam" id="PF00348">
    <property type="entry name" value="polyprenyl_synt"/>
    <property type="match status" value="1"/>
</dbReference>
<dbReference type="SUPFAM" id="SSF48576">
    <property type="entry name" value="Terpenoid synthases"/>
    <property type="match status" value="1"/>
</dbReference>
<dbReference type="PROSITE" id="PS00723">
    <property type="entry name" value="POLYPRENYL_SYNTHASE_1"/>
    <property type="match status" value="1"/>
</dbReference>
<dbReference type="PANTHER" id="PTHR12001:SF69">
    <property type="entry name" value="ALL TRANS-POLYPRENYL-DIPHOSPHATE SYNTHASE PDSS1"/>
    <property type="match status" value="1"/>
</dbReference>
<dbReference type="Gene3D" id="1.10.600.10">
    <property type="entry name" value="Farnesyl Diphosphate Synthase"/>
    <property type="match status" value="1"/>
</dbReference>
<accession>A0A644VS27</accession>
<dbReference type="PROSITE" id="PS00444">
    <property type="entry name" value="POLYPRENYL_SYNTHASE_2"/>
    <property type="match status" value="1"/>
</dbReference>
<sequence length="324" mass="36281">MDINKIKEDIGEEWGEFERVLKETLVSSSDLLNTINSYLVENNGKQVRPLLSILAARALGKPYRLTISCAVVSEMIHTATLLHDDVADDSKYRRGTETVQSRFNPAASVLTGDYWLAKALSLIVNEKDMGVMGYFTKAVQELAEGEIFQMQKASSLDTTEEDYYKIIGQKTSSLFVAAVESAVFTMNPGKDVVESMGRFAYHLGLAFQIKDDIFDYAPQMDTGKPAGGDIMEKKLTLPLIAALKRAEYSEREEMLKAVMDAYPEDNTLALKAYKLVEKYEGKIIAQRALEEHCSIAIESLDVLPDNIYKSHLISLTKYMGSRER</sequence>
<keyword evidence="4" id="KW-0479">Metal-binding</keyword>
<keyword evidence="3 6" id="KW-0808">Transferase</keyword>
<dbReference type="GO" id="GO:0008299">
    <property type="term" value="P:isoprenoid biosynthetic process"/>
    <property type="evidence" value="ECO:0007669"/>
    <property type="project" value="InterPro"/>
</dbReference>
<evidence type="ECO:0000256" key="3">
    <source>
        <dbReference type="ARBA" id="ARBA00022679"/>
    </source>
</evidence>
<evidence type="ECO:0000256" key="2">
    <source>
        <dbReference type="ARBA" id="ARBA00006706"/>
    </source>
</evidence>
<name>A0A644VS27_9ZZZZ</name>
<dbReference type="EMBL" id="VSSQ01000418">
    <property type="protein sequence ID" value="MPL94204.1"/>
    <property type="molecule type" value="Genomic_DNA"/>
</dbReference>
<proteinExistence type="inferred from homology"/>
<comment type="similarity">
    <text evidence="2">Belongs to the FPP/GGPP synthase family.</text>
</comment>
<protein>
    <submittedName>
        <fullName evidence="6">All-trans-nonaprenyl-diphosphate synthase (Geranyl-diphosphate specific)</fullName>
        <ecNumber evidence="6">2.5.1.84</ecNumber>
    </submittedName>
</protein>
<evidence type="ECO:0000256" key="1">
    <source>
        <dbReference type="ARBA" id="ARBA00001946"/>
    </source>
</evidence>
<reference evidence="6" key="1">
    <citation type="submission" date="2019-08" db="EMBL/GenBank/DDBJ databases">
        <authorList>
            <person name="Kucharzyk K."/>
            <person name="Murdoch R.W."/>
            <person name="Higgins S."/>
            <person name="Loffler F."/>
        </authorList>
    </citation>
    <scope>NUCLEOTIDE SEQUENCE</scope>
</reference>
<dbReference type="GO" id="GO:0046872">
    <property type="term" value="F:metal ion binding"/>
    <property type="evidence" value="ECO:0007669"/>
    <property type="project" value="UniProtKB-KW"/>
</dbReference>
<dbReference type="AlphaFoldDB" id="A0A644VS27"/>
<evidence type="ECO:0000313" key="6">
    <source>
        <dbReference type="EMBL" id="MPL94204.1"/>
    </source>
</evidence>
<evidence type="ECO:0000256" key="5">
    <source>
        <dbReference type="ARBA" id="ARBA00022842"/>
    </source>
</evidence>
<dbReference type="InterPro" id="IPR000092">
    <property type="entry name" value="Polyprenyl_synt"/>
</dbReference>
<dbReference type="EC" id="2.5.1.84" evidence="6"/>
<dbReference type="SFLD" id="SFLDS00005">
    <property type="entry name" value="Isoprenoid_Synthase_Type_I"/>
    <property type="match status" value="1"/>
</dbReference>